<dbReference type="AntiFam" id="ANF00095">
    <property type="entry name" value="Shadow ORF (opposite ABC transporters)"/>
</dbReference>
<name>A0A645JGS5_9ZZZZ</name>
<proteinExistence type="predicted"/>
<comment type="caution">
    <text evidence="1">The sequence shown here is derived from an EMBL/GenBank/DDBJ whole genome shotgun (WGS) entry which is preliminary data.</text>
</comment>
<sequence length="97" mass="10833">MVRRDQGVAEPDFAVCRLVDAGHAVERGRLSGAVRPDQGDDLAAANLHRQVVDRDDAAELHRHIVQSKHGLAHFAASFPRFLRNRSGSSRMPIMPWR</sequence>
<organism evidence="1">
    <name type="scientific">bioreactor metagenome</name>
    <dbReference type="NCBI Taxonomy" id="1076179"/>
    <lineage>
        <taxon>unclassified sequences</taxon>
        <taxon>metagenomes</taxon>
        <taxon>ecological metagenomes</taxon>
    </lineage>
</organism>
<reference evidence="1" key="1">
    <citation type="submission" date="2019-08" db="EMBL/GenBank/DDBJ databases">
        <authorList>
            <person name="Kucharzyk K."/>
            <person name="Murdoch R.W."/>
            <person name="Higgins S."/>
            <person name="Loffler F."/>
        </authorList>
    </citation>
    <scope>NUCLEOTIDE SEQUENCE</scope>
</reference>
<accession>A0A645JGS5</accession>
<gene>
    <name evidence="1" type="ORF">SDC9_207275</name>
</gene>
<dbReference type="AlphaFoldDB" id="A0A645JGS5"/>
<protein>
    <submittedName>
        <fullName evidence="1">Uncharacterized protein</fullName>
    </submittedName>
</protein>
<dbReference type="EMBL" id="VSSQ01133683">
    <property type="protein sequence ID" value="MPN59554.1"/>
    <property type="molecule type" value="Genomic_DNA"/>
</dbReference>
<evidence type="ECO:0000313" key="1">
    <source>
        <dbReference type="EMBL" id="MPN59554.1"/>
    </source>
</evidence>